<accession>A0A7S8C2N4</accession>
<feature type="transmembrane region" description="Helical" evidence="7">
    <location>
        <begin position="130"/>
        <end position="159"/>
    </location>
</feature>
<evidence type="ECO:0000313" key="9">
    <source>
        <dbReference type="EMBL" id="QPC42227.1"/>
    </source>
</evidence>
<evidence type="ECO:0000256" key="6">
    <source>
        <dbReference type="ARBA" id="ARBA00023136"/>
    </source>
</evidence>
<feature type="transmembrane region" description="Helical" evidence="7">
    <location>
        <begin position="210"/>
        <end position="234"/>
    </location>
</feature>
<evidence type="ECO:0000259" key="8">
    <source>
        <dbReference type="Pfam" id="PF02683"/>
    </source>
</evidence>
<evidence type="ECO:0000256" key="3">
    <source>
        <dbReference type="ARBA" id="ARBA00022692"/>
    </source>
</evidence>
<feature type="domain" description="Cytochrome C biogenesis protein transmembrane" evidence="8">
    <location>
        <begin position="4"/>
        <end position="221"/>
    </location>
</feature>
<keyword evidence="5 7" id="KW-1133">Transmembrane helix</keyword>
<dbReference type="InterPro" id="IPR051790">
    <property type="entry name" value="Cytochrome_c-biogenesis_DsbD"/>
</dbReference>
<dbReference type="GO" id="GO:0017004">
    <property type="term" value="P:cytochrome complex assembly"/>
    <property type="evidence" value="ECO:0007669"/>
    <property type="project" value="UniProtKB-KW"/>
</dbReference>
<organism evidence="9 10">
    <name type="scientific">Kaustia mangrovi</name>
    <dbReference type="NCBI Taxonomy" id="2593653"/>
    <lineage>
        <taxon>Bacteria</taxon>
        <taxon>Pseudomonadati</taxon>
        <taxon>Pseudomonadota</taxon>
        <taxon>Alphaproteobacteria</taxon>
        <taxon>Hyphomicrobiales</taxon>
        <taxon>Parvibaculaceae</taxon>
        <taxon>Kaustia</taxon>
    </lineage>
</organism>
<keyword evidence="3 7" id="KW-0812">Transmembrane</keyword>
<keyword evidence="10" id="KW-1185">Reference proteome</keyword>
<dbReference type="KEGG" id="kmn:HW532_05630"/>
<feature type="transmembrane region" description="Helical" evidence="7">
    <location>
        <begin position="54"/>
        <end position="83"/>
    </location>
</feature>
<dbReference type="InterPro" id="IPR003834">
    <property type="entry name" value="Cyt_c_assmbl_TM_dom"/>
</dbReference>
<dbReference type="RefSeq" id="WP_213163459.1">
    <property type="nucleotide sequence ID" value="NZ_CP058214.1"/>
</dbReference>
<comment type="similarity">
    <text evidence="2">Belongs to the DsbD family.</text>
</comment>
<dbReference type="Proteomes" id="UP000593594">
    <property type="component" value="Chromosome"/>
</dbReference>
<evidence type="ECO:0000256" key="7">
    <source>
        <dbReference type="SAM" id="Phobius"/>
    </source>
</evidence>
<proteinExistence type="inferred from homology"/>
<evidence type="ECO:0000256" key="4">
    <source>
        <dbReference type="ARBA" id="ARBA00022748"/>
    </source>
</evidence>
<dbReference type="EMBL" id="CP058214">
    <property type="protein sequence ID" value="QPC42227.1"/>
    <property type="molecule type" value="Genomic_DNA"/>
</dbReference>
<sequence>MDISIAAALLAGLLSFLSPCVLPLVPPYLCFLAGTSLDELAHASAEKTALVGRIVLSSAFFVLGFSTVFVALGATASVIGQVLRSNLPLLAQIAGVVIIVMGLHFLGVFKLGMLNREARYHTSSRPAGPLGAYVIGLAFAFGWTPCIGPVLAAILAVAASEQSVARGAGLLAVYSAGLGIPFLAAAFAMRPFIAFMQRFRHHLGTVERTMGGLLVITGIMFLTGTMTDISFWLLETFPALSRLG</sequence>
<feature type="transmembrane region" description="Helical" evidence="7">
    <location>
        <begin position="171"/>
        <end position="189"/>
    </location>
</feature>
<keyword evidence="4" id="KW-0201">Cytochrome c-type biogenesis</keyword>
<evidence type="ECO:0000256" key="1">
    <source>
        <dbReference type="ARBA" id="ARBA00004141"/>
    </source>
</evidence>
<dbReference type="GO" id="GO:0016020">
    <property type="term" value="C:membrane"/>
    <property type="evidence" value="ECO:0007669"/>
    <property type="project" value="UniProtKB-SubCell"/>
</dbReference>
<name>A0A7S8C2N4_9HYPH</name>
<evidence type="ECO:0000256" key="5">
    <source>
        <dbReference type="ARBA" id="ARBA00022989"/>
    </source>
</evidence>
<feature type="transmembrane region" description="Helical" evidence="7">
    <location>
        <begin position="89"/>
        <end position="109"/>
    </location>
</feature>
<dbReference type="AlphaFoldDB" id="A0A7S8C2N4"/>
<dbReference type="PANTHER" id="PTHR31272">
    <property type="entry name" value="CYTOCHROME C-TYPE BIOGENESIS PROTEIN HI_1454-RELATED"/>
    <property type="match status" value="1"/>
</dbReference>
<dbReference type="PANTHER" id="PTHR31272:SF4">
    <property type="entry name" value="CYTOCHROME C-TYPE BIOGENESIS PROTEIN HI_1454-RELATED"/>
    <property type="match status" value="1"/>
</dbReference>
<keyword evidence="6 7" id="KW-0472">Membrane</keyword>
<protein>
    <submittedName>
        <fullName evidence="9">Sulfite exporter TauE/SafE family protein</fullName>
    </submittedName>
</protein>
<reference evidence="9 10" key="1">
    <citation type="submission" date="2020-06" db="EMBL/GenBank/DDBJ databases">
        <title>Genome sequence of 2 isolates from Red Sea Mangroves.</title>
        <authorList>
            <person name="Sefrji F."/>
            <person name="Michoud G."/>
            <person name="Merlino G."/>
            <person name="Daffonchio D."/>
        </authorList>
    </citation>
    <scope>NUCLEOTIDE SEQUENCE [LARGE SCALE GENOMIC DNA]</scope>
    <source>
        <strain evidence="9 10">R1DC25</strain>
    </source>
</reference>
<comment type="subcellular location">
    <subcellularLocation>
        <location evidence="1">Membrane</location>
        <topology evidence="1">Multi-pass membrane protein</topology>
    </subcellularLocation>
</comment>
<dbReference type="Pfam" id="PF02683">
    <property type="entry name" value="DsbD_TM"/>
    <property type="match status" value="1"/>
</dbReference>
<evidence type="ECO:0000313" key="10">
    <source>
        <dbReference type="Proteomes" id="UP000593594"/>
    </source>
</evidence>
<evidence type="ECO:0000256" key="2">
    <source>
        <dbReference type="ARBA" id="ARBA00006143"/>
    </source>
</evidence>
<feature type="transmembrane region" description="Helical" evidence="7">
    <location>
        <begin position="6"/>
        <end position="33"/>
    </location>
</feature>
<gene>
    <name evidence="9" type="ORF">HW532_05630</name>
</gene>